<dbReference type="InterPro" id="IPR036791">
    <property type="entry name" value="Ribosomal_bL9_C_sf"/>
</dbReference>
<dbReference type="Pfam" id="PF01281">
    <property type="entry name" value="Ribosomal_L9_N"/>
    <property type="match status" value="1"/>
</dbReference>
<evidence type="ECO:0000256" key="4">
    <source>
        <dbReference type="ARBA" id="ARBA00022980"/>
    </source>
</evidence>
<gene>
    <name evidence="7" type="primary">rplI</name>
    <name evidence="9" type="ORF">AE0388_3065</name>
</gene>
<evidence type="ECO:0000256" key="2">
    <source>
        <dbReference type="ARBA" id="ARBA00022730"/>
    </source>
</evidence>
<proteinExistence type="inferred from homology"/>
<dbReference type="HAMAP" id="MF_00503">
    <property type="entry name" value="Ribosomal_bL9"/>
    <property type="match status" value="1"/>
</dbReference>
<dbReference type="GO" id="GO:0005840">
    <property type="term" value="C:ribosome"/>
    <property type="evidence" value="ECO:0007669"/>
    <property type="project" value="UniProtKB-KW"/>
</dbReference>
<dbReference type="PATRIC" id="fig|1703.6.peg.3017"/>
<keyword evidence="4 7" id="KW-0689">Ribosomal protein</keyword>
<comment type="function">
    <text evidence="7">Binds to the 23S rRNA.</text>
</comment>
<comment type="caution">
    <text evidence="9">The sequence shown here is derived from an EMBL/GenBank/DDBJ whole genome shotgun (WGS) entry which is preliminary data.</text>
</comment>
<accession>A0A0B9A6C5</accession>
<dbReference type="GO" id="GO:1990904">
    <property type="term" value="C:ribonucleoprotein complex"/>
    <property type="evidence" value="ECO:0007669"/>
    <property type="project" value="UniProtKB-KW"/>
</dbReference>
<evidence type="ECO:0000313" key="9">
    <source>
        <dbReference type="EMBL" id="KHS50993.1"/>
    </source>
</evidence>
<dbReference type="InterPro" id="IPR020070">
    <property type="entry name" value="Ribosomal_bL9_N"/>
</dbReference>
<dbReference type="InterPro" id="IPR000244">
    <property type="entry name" value="Ribosomal_bL9"/>
</dbReference>
<dbReference type="AlphaFoldDB" id="A0A0B9A6C5"/>
<protein>
    <recommendedName>
        <fullName evidence="6 7">Large ribosomal subunit protein bL9</fullName>
    </recommendedName>
</protein>
<feature type="domain" description="Ribosomal protein L9" evidence="8">
    <location>
        <begin position="16"/>
        <end position="43"/>
    </location>
</feature>
<organism evidence="9 10">
    <name type="scientific">Brevibacterium linens</name>
    <dbReference type="NCBI Taxonomy" id="1703"/>
    <lineage>
        <taxon>Bacteria</taxon>
        <taxon>Bacillati</taxon>
        <taxon>Actinomycetota</taxon>
        <taxon>Actinomycetes</taxon>
        <taxon>Micrococcales</taxon>
        <taxon>Brevibacteriaceae</taxon>
        <taxon>Brevibacterium</taxon>
    </lineage>
</organism>
<dbReference type="InterPro" id="IPR020069">
    <property type="entry name" value="Ribosomal_bL9_C"/>
</dbReference>
<evidence type="ECO:0000259" key="8">
    <source>
        <dbReference type="PROSITE" id="PS00651"/>
    </source>
</evidence>
<dbReference type="PROSITE" id="PS00651">
    <property type="entry name" value="RIBOSOMAL_L9"/>
    <property type="match status" value="1"/>
</dbReference>
<dbReference type="InterPro" id="IPR036935">
    <property type="entry name" value="Ribosomal_bL9_N_sf"/>
</dbReference>
<dbReference type="InterPro" id="IPR020594">
    <property type="entry name" value="Ribosomal_bL9_bac/chp"/>
</dbReference>
<dbReference type="Gene3D" id="3.10.430.100">
    <property type="entry name" value="Ribosomal protein L9, C-terminal domain"/>
    <property type="match status" value="1"/>
</dbReference>
<dbReference type="EMBL" id="JTJZ01000022">
    <property type="protein sequence ID" value="KHS50993.1"/>
    <property type="molecule type" value="Genomic_DNA"/>
</dbReference>
<dbReference type="Gene3D" id="3.40.5.10">
    <property type="entry name" value="Ribosomal protein L9, N-terminal domain"/>
    <property type="match status" value="1"/>
</dbReference>
<dbReference type="SUPFAM" id="SSF55658">
    <property type="entry name" value="L9 N-domain-like"/>
    <property type="match status" value="1"/>
</dbReference>
<dbReference type="GO" id="GO:0003735">
    <property type="term" value="F:structural constituent of ribosome"/>
    <property type="evidence" value="ECO:0007669"/>
    <property type="project" value="InterPro"/>
</dbReference>
<keyword evidence="5 7" id="KW-0687">Ribonucleoprotein</keyword>
<evidence type="ECO:0000256" key="5">
    <source>
        <dbReference type="ARBA" id="ARBA00023274"/>
    </source>
</evidence>
<dbReference type="OrthoDB" id="9788336at2"/>
<keyword evidence="2 7" id="KW-0699">rRNA-binding</keyword>
<dbReference type="SUPFAM" id="SSF55653">
    <property type="entry name" value="Ribosomal protein L9 C-domain"/>
    <property type="match status" value="1"/>
</dbReference>
<dbReference type="GO" id="GO:0006412">
    <property type="term" value="P:translation"/>
    <property type="evidence" value="ECO:0007669"/>
    <property type="project" value="UniProtKB-UniRule"/>
</dbReference>
<dbReference type="PANTHER" id="PTHR21368">
    <property type="entry name" value="50S RIBOSOMAL PROTEIN L9"/>
    <property type="match status" value="1"/>
</dbReference>
<evidence type="ECO:0000256" key="6">
    <source>
        <dbReference type="ARBA" id="ARBA00035292"/>
    </source>
</evidence>
<keyword evidence="10" id="KW-1185">Reference proteome</keyword>
<name>A0A0B9A6C5_BRELN</name>
<dbReference type="NCBIfam" id="TIGR00158">
    <property type="entry name" value="L9"/>
    <property type="match status" value="1"/>
</dbReference>
<evidence type="ECO:0000313" key="10">
    <source>
        <dbReference type="Proteomes" id="UP000031488"/>
    </source>
</evidence>
<dbReference type="Proteomes" id="UP000031488">
    <property type="component" value="Unassembled WGS sequence"/>
</dbReference>
<keyword evidence="3 7" id="KW-0694">RNA-binding</keyword>
<evidence type="ECO:0000256" key="3">
    <source>
        <dbReference type="ARBA" id="ARBA00022884"/>
    </source>
</evidence>
<reference evidence="9 10" key="1">
    <citation type="submission" date="2014-11" db="EMBL/GenBank/DDBJ databases">
        <title>Draft Genome Sequence of Brevibacterium linens AE038-8.</title>
        <authorList>
            <person name="Maizel D."/>
            <person name="Utturkar S.M."/>
            <person name="Brown S.D."/>
            <person name="Ferrero M."/>
            <person name="Rosen B.P."/>
        </authorList>
    </citation>
    <scope>NUCLEOTIDE SEQUENCE [LARGE SCALE GENOMIC DNA]</scope>
    <source>
        <strain evidence="9 10">AE038-8</strain>
    </source>
</reference>
<comment type="similarity">
    <text evidence="1 7">Belongs to the bacterial ribosomal protein bL9 family.</text>
</comment>
<sequence length="152" mass="16357">MPNRKVILNQEVDGLGAAGDVVEVRAGYARNLLLPRGWASAWTAGAEKHIETLRKARQAKQIADHDEAIKVKGELESTTARIDMKAGKNGRLFGAVTPALVAEALQTATGRDFDRRQVALTGHVKTPGSYNAVVRVGDEITAKIKFEVIGKA</sequence>
<dbReference type="FunFam" id="3.40.5.10:FF:000003">
    <property type="entry name" value="50S ribosomal protein L9"/>
    <property type="match status" value="1"/>
</dbReference>
<dbReference type="GO" id="GO:0019843">
    <property type="term" value="F:rRNA binding"/>
    <property type="evidence" value="ECO:0007669"/>
    <property type="project" value="UniProtKB-UniRule"/>
</dbReference>
<evidence type="ECO:0000256" key="7">
    <source>
        <dbReference type="HAMAP-Rule" id="MF_00503"/>
    </source>
</evidence>
<dbReference type="Pfam" id="PF03948">
    <property type="entry name" value="Ribosomal_L9_C"/>
    <property type="match status" value="1"/>
</dbReference>
<evidence type="ECO:0000256" key="1">
    <source>
        <dbReference type="ARBA" id="ARBA00010605"/>
    </source>
</evidence>
<dbReference type="InterPro" id="IPR009027">
    <property type="entry name" value="Ribosomal_bL9/RNase_H1_N"/>
</dbReference>
<dbReference type="RefSeq" id="WP_039211728.1">
    <property type="nucleotide sequence ID" value="NZ_JBCLTJ010000001.1"/>
</dbReference>
<dbReference type="STRING" id="1703.BLSMQ_3826"/>